<sequence length="1439" mass="169971">MVNDVINKKKEHKGAVYQSQPEPQQMNQNKIKNSLIQVIQTHQTKLEYEVSKLFFNTNLKYVVKRDEIRQRAYMQKYKTVNPNLLEETQNSIHLNQYPFIDKNCRKFYQNRKDQITHMMQQKDQTQSQKEKQFNNMGYEDIKQMNDQNLETFFRDNQLLPLIYFPTFNKKPEKQVGKYEFFLVKGNQYLHKEDYIKAMRFFKDGLKSYPGSLAYQFNIALVYFLRSDFDSAKQIYEELFLELPDSPSILYNLLLTLMKGEQHIEIQRYKDVNYLTRPRALMSQEHININKMLIYSASVLARNQVSDAGLKEESRNLTSKRHSLQYQYSQVQQRKLSNQKSLTKTRLKSTGPIEEKFLKFDDTYFRKRDITQHPQRSLRLLTQKREISLIKSNQLVQRPQKSMIEVFQEDYEKKKQKFDRILSAKRHVMKDRDTLYANIETNIIRINSADKDKNNRKPSIMFKIAPGKNRSSSLDLVYKQLAEVTKTYTEGNNDPIDEKYKELLEDLRIFKQRVNIKEFVQDEKDKEKEEKEYRERPWLDEKTEKKKNPLLQSKQMDRARSFIKSAVGAKNRNESIKIAKNIENLIDDHVKNIQEQIKGDKQIKLEKELTKIIQDLSIDNKDTQNIFENLDQSELNSIDKSFITRLEKIKDISQMTEDQKFMQVLGITKEDLDKRKEMQQDKLLNVLCPDGVTQEDRESFDRDTDEFLSYLYNNFLIKSTIVPGTEIPHLFRDSLYFEQIKKYLEKLSQTITSRLGIFGQDLELPYEADEQEYVWEVQIPPKKIEQKEKKTVYKQILKKGQELDGESTAKSTLAYLFLQKINTMGLLNKLVQDNMSRIKKKRRGGYSSHVSSLTSQELKYVEQQLNKQNSKFMKLIDYQLIDNVLSDLKFFSLFEKEVRNKIYKLGSYQRNDNPDKNIVDPDLELTKYMYVVLSGRVTIIKNDLDLGIELPLTTFKAGDCFGDLSIQSHTVNPYDILSKNKIYARADDNDDPCHLFKFEREAFIQSIFKDMKDNLYKKIMMLKSAEFFEDLSPYALFILASSVQVKEFKLGDIIIKQGTEPSECYIILEGECKIIYEKDLVKSTKVSKFAKKCLQSDIPKPLHFSNNDTVAINQNHQTPIERNSQQSKQMDNAEEKIRQAVQEQNMNKYSFQNEILKQDSKKNLIQYRHHVCFGELKIGNCVGYRTMLDKQIIRRHIIDECESYSEQLQINQQTIQQENFQNKANQAKAEHQNSLFKKKKLSNRLSPPFEDKEQVHLNLKLINEINEATVQVTDMIILDEMNQKVTKSTETDKQINAPYLKHSSTMENQAPSHIAEEITPRKPEEELLSRNQLVMKSRLYDRLMHELQKSQLTVVANTASVKVMVIRKEDKNFLNETLKNIIDRRLLEKRFRDADRPLDNIKNVLEIVEQEKTWKQFKTKLESDMLREVAMTRKINKLLD</sequence>
<evidence type="ECO:0000313" key="4">
    <source>
        <dbReference type="Proteomes" id="UP000039865"/>
    </source>
</evidence>
<dbReference type="Gene3D" id="1.25.40.10">
    <property type="entry name" value="Tetratricopeptide repeat domain"/>
    <property type="match status" value="1"/>
</dbReference>
<evidence type="ECO:0000256" key="1">
    <source>
        <dbReference type="SAM" id="MobiDB-lite"/>
    </source>
</evidence>
<dbReference type="PANTHER" id="PTHR23011:SF28">
    <property type="entry name" value="CYCLIC NUCLEOTIDE-BINDING DOMAIN CONTAINING PROTEIN"/>
    <property type="match status" value="1"/>
</dbReference>
<dbReference type="Proteomes" id="UP000039865">
    <property type="component" value="Unassembled WGS sequence"/>
</dbReference>
<dbReference type="CDD" id="cd00038">
    <property type="entry name" value="CAP_ED"/>
    <property type="match status" value="2"/>
</dbReference>
<dbReference type="PANTHER" id="PTHR23011">
    <property type="entry name" value="CYCLIC NUCLEOTIDE-BINDING DOMAIN CONTAINING PROTEIN"/>
    <property type="match status" value="1"/>
</dbReference>
<dbReference type="SUPFAM" id="SSF48452">
    <property type="entry name" value="TPR-like"/>
    <property type="match status" value="1"/>
</dbReference>
<dbReference type="InterPro" id="IPR014710">
    <property type="entry name" value="RmlC-like_jellyroll"/>
</dbReference>
<proteinExistence type="predicted"/>
<dbReference type="SMART" id="SM00100">
    <property type="entry name" value="cNMP"/>
    <property type="match status" value="2"/>
</dbReference>
<feature type="domain" description="Cyclic nucleotide-binding" evidence="2">
    <location>
        <begin position="1026"/>
        <end position="1099"/>
    </location>
</feature>
<reference evidence="3 4" key="1">
    <citation type="submission" date="2014-06" db="EMBL/GenBank/DDBJ databases">
        <authorList>
            <person name="Swart Estienne"/>
        </authorList>
    </citation>
    <scope>NUCLEOTIDE SEQUENCE [LARGE SCALE GENOMIC DNA]</scope>
    <source>
        <strain evidence="3 4">130c</strain>
    </source>
</reference>
<feature type="domain" description="Cyclic nucleotide-binding" evidence="2">
    <location>
        <begin position="889"/>
        <end position="1006"/>
    </location>
</feature>
<dbReference type="EMBL" id="CCKQ01009919">
    <property type="protein sequence ID" value="CDW81425.1"/>
    <property type="molecule type" value="Genomic_DNA"/>
</dbReference>
<gene>
    <name evidence="3" type="primary">Contig3367.g3612</name>
    <name evidence="3" type="ORF">STYLEM_10441</name>
</gene>
<dbReference type="InterPro" id="IPR011990">
    <property type="entry name" value="TPR-like_helical_dom_sf"/>
</dbReference>
<feature type="region of interest" description="Disordered" evidence="1">
    <location>
        <begin position="1227"/>
        <end position="1246"/>
    </location>
</feature>
<dbReference type="Gene3D" id="2.60.120.10">
    <property type="entry name" value="Jelly Rolls"/>
    <property type="match status" value="2"/>
</dbReference>
<protein>
    <submittedName>
        <fullName evidence="3">Tpr repeat-containing protein</fullName>
    </submittedName>
</protein>
<organism evidence="3 4">
    <name type="scientific">Stylonychia lemnae</name>
    <name type="common">Ciliate</name>
    <dbReference type="NCBI Taxonomy" id="5949"/>
    <lineage>
        <taxon>Eukaryota</taxon>
        <taxon>Sar</taxon>
        <taxon>Alveolata</taxon>
        <taxon>Ciliophora</taxon>
        <taxon>Intramacronucleata</taxon>
        <taxon>Spirotrichea</taxon>
        <taxon>Stichotrichia</taxon>
        <taxon>Sporadotrichida</taxon>
        <taxon>Oxytrichidae</taxon>
        <taxon>Stylonychinae</taxon>
        <taxon>Stylonychia</taxon>
    </lineage>
</organism>
<dbReference type="PROSITE" id="PS50042">
    <property type="entry name" value="CNMP_BINDING_3"/>
    <property type="match status" value="2"/>
</dbReference>
<accession>A0A078AGL9</accession>
<name>A0A078AGL9_STYLE</name>
<evidence type="ECO:0000313" key="3">
    <source>
        <dbReference type="EMBL" id="CDW81425.1"/>
    </source>
</evidence>
<dbReference type="SUPFAM" id="SSF51206">
    <property type="entry name" value="cAMP-binding domain-like"/>
    <property type="match status" value="2"/>
</dbReference>
<dbReference type="OrthoDB" id="2021138at2759"/>
<evidence type="ECO:0000259" key="2">
    <source>
        <dbReference type="PROSITE" id="PS50042"/>
    </source>
</evidence>
<keyword evidence="4" id="KW-1185">Reference proteome</keyword>
<dbReference type="InterPro" id="IPR018490">
    <property type="entry name" value="cNMP-bd_dom_sf"/>
</dbReference>
<dbReference type="InterPro" id="IPR000595">
    <property type="entry name" value="cNMP-bd_dom"/>
</dbReference>
<feature type="region of interest" description="Disordered" evidence="1">
    <location>
        <begin position="1"/>
        <end position="23"/>
    </location>
</feature>
<dbReference type="InParanoid" id="A0A078AGL9"/>